<dbReference type="Proteomes" id="UP000006258">
    <property type="component" value="Unassembled WGS sequence"/>
</dbReference>
<dbReference type="STRING" id="525373.HMPREF0766_13957"/>
<organism evidence="1 2">
    <name type="scientific">Sphingobacterium spiritivorum ATCC 33861</name>
    <dbReference type="NCBI Taxonomy" id="525373"/>
    <lineage>
        <taxon>Bacteria</taxon>
        <taxon>Pseudomonadati</taxon>
        <taxon>Bacteroidota</taxon>
        <taxon>Sphingobacteriia</taxon>
        <taxon>Sphingobacteriales</taxon>
        <taxon>Sphingobacteriaceae</taxon>
        <taxon>Sphingobacterium</taxon>
    </lineage>
</organism>
<name>D7VSK3_SPHSI</name>
<comment type="caution">
    <text evidence="1">The sequence shown here is derived from an EMBL/GenBank/DDBJ whole genome shotgun (WGS) entry which is preliminary data.</text>
</comment>
<evidence type="ECO:0000313" key="2">
    <source>
        <dbReference type="Proteomes" id="UP000006258"/>
    </source>
</evidence>
<accession>D7VSK3</accession>
<keyword evidence="2" id="KW-1185">Reference proteome</keyword>
<reference evidence="1" key="1">
    <citation type="submission" date="2010-07" db="EMBL/GenBank/DDBJ databases">
        <authorList>
            <person name="Muzny D."/>
            <person name="Qin X."/>
            <person name="Buhay C."/>
            <person name="Dugan-Rocha S."/>
            <person name="Ding Y."/>
            <person name="Chen G."/>
            <person name="Hawes A."/>
            <person name="Holder M."/>
            <person name="Jhangiani S."/>
            <person name="Johnson A."/>
            <person name="Khan Z."/>
            <person name="Li Z."/>
            <person name="Liu W."/>
            <person name="Liu X."/>
            <person name="Perez L."/>
            <person name="Shen H."/>
            <person name="Wang Q."/>
            <person name="Watt J."/>
            <person name="Xi L."/>
            <person name="Xin Y."/>
            <person name="Zhou J."/>
            <person name="Deng J."/>
            <person name="Jiang H."/>
            <person name="Liu Y."/>
            <person name="Qu J."/>
            <person name="Song X.-Z."/>
            <person name="Zhang L."/>
            <person name="Villasana D."/>
            <person name="Johnson A."/>
            <person name="Liu J."/>
            <person name="Liyanage D."/>
            <person name="Lorensuhewa L."/>
            <person name="Robinson T."/>
            <person name="Song A."/>
            <person name="Song B.-B."/>
            <person name="Dinh H."/>
            <person name="Thornton R."/>
            <person name="Coyle M."/>
            <person name="Francisco L."/>
            <person name="Jackson L."/>
            <person name="Javaid M."/>
            <person name="Korchina V."/>
            <person name="Kovar C."/>
            <person name="Mata R."/>
            <person name="Mathew T."/>
            <person name="Ngo R."/>
            <person name="Nguyen L."/>
            <person name="Nguyen N."/>
            <person name="Okwuonu G."/>
            <person name="Ongeri F."/>
            <person name="Pham C."/>
            <person name="Simmons D."/>
            <person name="Wilczek-Boney K."/>
            <person name="Hale W."/>
            <person name="Jakkamsetti A."/>
            <person name="Pham P."/>
            <person name="Ruth R."/>
            <person name="San Lucas F."/>
            <person name="Warren J."/>
            <person name="Zhang J."/>
            <person name="Zhao Z."/>
            <person name="Zhou C."/>
            <person name="Zhu D."/>
            <person name="Lee S."/>
            <person name="Bess C."/>
            <person name="Blankenburg K."/>
            <person name="Forbes L."/>
            <person name="Fu Q."/>
            <person name="Gubbala S."/>
            <person name="Hirani K."/>
            <person name="Jayaseelan J.C."/>
            <person name="Lara F."/>
            <person name="Munidasa M."/>
            <person name="Palculict T."/>
            <person name="Patil S."/>
            <person name="Pu L.-L."/>
            <person name="Saada N."/>
            <person name="Tang L."/>
            <person name="Weissenberger G."/>
            <person name="Zhu Y."/>
            <person name="Hemphill L."/>
            <person name="Shang Y."/>
            <person name="Youmans B."/>
            <person name="Ayvaz T."/>
            <person name="Ross M."/>
            <person name="Santibanez J."/>
            <person name="Aqrawi P."/>
            <person name="Gross S."/>
            <person name="Joshi V."/>
            <person name="Fowler G."/>
            <person name="Nazareth L."/>
            <person name="Reid J."/>
            <person name="Worley K."/>
            <person name="Petrosino J."/>
            <person name="Highlander S."/>
            <person name="Gibbs R."/>
        </authorList>
    </citation>
    <scope>NUCLEOTIDE SEQUENCE [LARGE SCALE GENOMIC DNA]</scope>
    <source>
        <strain evidence="1">ATCC 33861</strain>
    </source>
</reference>
<dbReference type="EMBL" id="ACHA02000012">
    <property type="protein sequence ID" value="EFK56754.1"/>
    <property type="molecule type" value="Genomic_DNA"/>
</dbReference>
<protein>
    <submittedName>
        <fullName evidence="1">Uncharacterized protein</fullName>
    </submittedName>
</protein>
<gene>
    <name evidence="1" type="ORF">HMPREF0766_13957</name>
</gene>
<sequence>MLKSAYITNFLRKENERKVLNQRYLSISKKKRAVFDKNVV</sequence>
<dbReference type="AlphaFoldDB" id="D7VSK3"/>
<proteinExistence type="predicted"/>
<evidence type="ECO:0000313" key="1">
    <source>
        <dbReference type="EMBL" id="EFK56754.1"/>
    </source>
</evidence>
<dbReference type="HOGENOM" id="CLU_3296709_0_0_10"/>